<protein>
    <submittedName>
        <fullName evidence="1">Uncharacterized protein</fullName>
    </submittedName>
</protein>
<proteinExistence type="predicted"/>
<reference evidence="1" key="1">
    <citation type="submission" date="2023-05" db="EMBL/GenBank/DDBJ databases">
        <title>Nepenthes gracilis genome sequencing.</title>
        <authorList>
            <person name="Fukushima K."/>
        </authorList>
    </citation>
    <scope>NUCLEOTIDE SEQUENCE</scope>
    <source>
        <strain evidence="1">SING2019-196</strain>
    </source>
</reference>
<evidence type="ECO:0000313" key="1">
    <source>
        <dbReference type="EMBL" id="GMH19954.1"/>
    </source>
</evidence>
<name>A0AAD3SZU7_NEPGR</name>
<gene>
    <name evidence="1" type="ORF">Nepgr_021795</name>
</gene>
<accession>A0AAD3SZU7</accession>
<dbReference type="EMBL" id="BSYO01000021">
    <property type="protein sequence ID" value="GMH19954.1"/>
    <property type="molecule type" value="Genomic_DNA"/>
</dbReference>
<dbReference type="Proteomes" id="UP001279734">
    <property type="component" value="Unassembled WGS sequence"/>
</dbReference>
<evidence type="ECO:0000313" key="2">
    <source>
        <dbReference type="Proteomes" id="UP001279734"/>
    </source>
</evidence>
<keyword evidence="2" id="KW-1185">Reference proteome</keyword>
<organism evidence="1 2">
    <name type="scientific">Nepenthes gracilis</name>
    <name type="common">Slender pitcher plant</name>
    <dbReference type="NCBI Taxonomy" id="150966"/>
    <lineage>
        <taxon>Eukaryota</taxon>
        <taxon>Viridiplantae</taxon>
        <taxon>Streptophyta</taxon>
        <taxon>Embryophyta</taxon>
        <taxon>Tracheophyta</taxon>
        <taxon>Spermatophyta</taxon>
        <taxon>Magnoliopsida</taxon>
        <taxon>eudicotyledons</taxon>
        <taxon>Gunneridae</taxon>
        <taxon>Pentapetalae</taxon>
        <taxon>Caryophyllales</taxon>
        <taxon>Nepenthaceae</taxon>
        <taxon>Nepenthes</taxon>
    </lineage>
</organism>
<dbReference type="AlphaFoldDB" id="A0AAD3SZU7"/>
<sequence>MPMKEVVRVIFQFTHSENWISPFSKDLPISEAFYDSLKNWKDHYFFVHIGDSWPLFSDWDKVPSAFTRISKKARWRLWNHS</sequence>
<comment type="caution">
    <text evidence="1">The sequence shown here is derived from an EMBL/GenBank/DDBJ whole genome shotgun (WGS) entry which is preliminary data.</text>
</comment>